<dbReference type="KEGG" id="acan:ACA1_237780"/>
<organism evidence="2 3">
    <name type="scientific">Acanthamoeba castellanii (strain ATCC 30010 / Neff)</name>
    <dbReference type="NCBI Taxonomy" id="1257118"/>
    <lineage>
        <taxon>Eukaryota</taxon>
        <taxon>Amoebozoa</taxon>
        <taxon>Discosea</taxon>
        <taxon>Longamoebia</taxon>
        <taxon>Centramoebida</taxon>
        <taxon>Acanthamoebidae</taxon>
        <taxon>Acanthamoeba</taxon>
    </lineage>
</organism>
<gene>
    <name evidence="2" type="ORF">ACA1_237780</name>
</gene>
<dbReference type="Proteomes" id="UP000011083">
    <property type="component" value="Unassembled WGS sequence"/>
</dbReference>
<dbReference type="AlphaFoldDB" id="L8GJN5"/>
<dbReference type="SUPFAM" id="SSF50729">
    <property type="entry name" value="PH domain-like"/>
    <property type="match status" value="1"/>
</dbReference>
<dbReference type="InterPro" id="IPR001849">
    <property type="entry name" value="PH_domain"/>
</dbReference>
<dbReference type="GeneID" id="14913926"/>
<dbReference type="VEuPathDB" id="AmoebaDB:ACA1_237780"/>
<accession>L8GJN5</accession>
<dbReference type="EMBL" id="KB008093">
    <property type="protein sequence ID" value="ELR13285.1"/>
    <property type="molecule type" value="Genomic_DNA"/>
</dbReference>
<evidence type="ECO:0000313" key="3">
    <source>
        <dbReference type="Proteomes" id="UP000011083"/>
    </source>
</evidence>
<reference evidence="2 3" key="1">
    <citation type="journal article" date="2013" name="Genome Biol.">
        <title>Genome of Acanthamoeba castellanii highlights extensive lateral gene transfer and early evolution of tyrosine kinase signaling.</title>
        <authorList>
            <person name="Clarke M."/>
            <person name="Lohan A.J."/>
            <person name="Liu B."/>
            <person name="Lagkouvardos I."/>
            <person name="Roy S."/>
            <person name="Zafar N."/>
            <person name="Bertelli C."/>
            <person name="Schilde C."/>
            <person name="Kianianmomeni A."/>
            <person name="Burglin T.R."/>
            <person name="Frech C."/>
            <person name="Turcotte B."/>
            <person name="Kopec K.O."/>
            <person name="Synnott J.M."/>
            <person name="Choo C."/>
            <person name="Paponov I."/>
            <person name="Finkler A."/>
            <person name="Soon Heng Tan C."/>
            <person name="Hutchins A.P."/>
            <person name="Weinmeier T."/>
            <person name="Rattei T."/>
            <person name="Chu J.S."/>
            <person name="Gimenez G."/>
            <person name="Irimia M."/>
            <person name="Rigden D.J."/>
            <person name="Fitzpatrick D.A."/>
            <person name="Lorenzo-Morales J."/>
            <person name="Bateman A."/>
            <person name="Chiu C.H."/>
            <person name="Tang P."/>
            <person name="Hegemann P."/>
            <person name="Fromm H."/>
            <person name="Raoult D."/>
            <person name="Greub G."/>
            <person name="Miranda-Saavedra D."/>
            <person name="Chen N."/>
            <person name="Nash P."/>
            <person name="Ginger M.L."/>
            <person name="Horn M."/>
            <person name="Schaap P."/>
            <person name="Caler L."/>
            <person name="Loftus B."/>
        </authorList>
    </citation>
    <scope>NUCLEOTIDE SEQUENCE [LARGE SCALE GENOMIC DNA]</scope>
    <source>
        <strain evidence="2 3">Neff</strain>
    </source>
</reference>
<dbReference type="InterPro" id="IPR011993">
    <property type="entry name" value="PH-like_dom_sf"/>
</dbReference>
<evidence type="ECO:0000313" key="2">
    <source>
        <dbReference type="EMBL" id="ELR13285.1"/>
    </source>
</evidence>
<evidence type="ECO:0000259" key="1">
    <source>
        <dbReference type="PROSITE" id="PS50003"/>
    </source>
</evidence>
<sequence>MRMQKRAKLLAKKVLIKDMDEHHENQRRPLAFIDLTNVSKVVDTSRRGLLTFWRVENTFCLVTVSTGRIYTFLASSPHEVAEWKAVLEQGLEAVASAPDALAHADSDLEASFDEDSINYGTIAATI</sequence>
<feature type="domain" description="PH" evidence="1">
    <location>
        <begin position="1"/>
        <end position="92"/>
    </location>
</feature>
<dbReference type="RefSeq" id="XP_004335298.1">
    <property type="nucleotide sequence ID" value="XM_004335250.1"/>
</dbReference>
<protein>
    <recommendedName>
        <fullName evidence="1">PH domain-containing protein</fullName>
    </recommendedName>
</protein>
<dbReference type="Gene3D" id="2.30.29.30">
    <property type="entry name" value="Pleckstrin-homology domain (PH domain)/Phosphotyrosine-binding domain (PTB)"/>
    <property type="match status" value="1"/>
</dbReference>
<dbReference type="PROSITE" id="PS50003">
    <property type="entry name" value="PH_DOMAIN"/>
    <property type="match status" value="1"/>
</dbReference>
<name>L8GJN5_ACACF</name>
<proteinExistence type="predicted"/>
<keyword evidence="3" id="KW-1185">Reference proteome</keyword>